<gene>
    <name evidence="1" type="ORF">ACJEBM_12545</name>
</gene>
<accession>A0ACC7MZ07</accession>
<sequence length="358" mass="40744">MFLNQFLFFVFRSHVLVVWDYKNHRQYEFNAAYVKRLLEIVENPKSFDEENPMDLDLLNNGILLKEETSPEYWGWDDLSKIFHVGTKDIPCETFPKNRKEWADLYYRHCESLMMKPVEVARTRNFGSNGAYTFGEVFLEGGSVFDVGLNEALINRKTCRVFERKAVLLEDLTSILYLAFGYLKERKNDAGEFVPVGFCSRRSSPSGGGLNASEVYIYVGNVEGVASGIHYYNPDTHSLIFMCALPEALGEFLEGQHFINDIPFGVFLTSRFDKMWWKYEHSRAYRVSILDIGHLSQTFQLVATAAGLKTWLTAALTDAKIEKLLGLSGLSEQPMLFVGAGYSGGDVFSEELKVLLRGD</sequence>
<dbReference type="EMBL" id="JBJHQE010000018">
    <property type="protein sequence ID" value="MFK9081500.1"/>
    <property type="molecule type" value="Genomic_DNA"/>
</dbReference>
<comment type="caution">
    <text evidence="1">The sequence shown here is derived from an EMBL/GenBank/DDBJ whole genome shotgun (WGS) entry which is preliminary data.</text>
</comment>
<name>A0ACC7MZ07_9PSED</name>
<organism evidence="1 2">
    <name type="scientific">Pseudomonas neuropathica</name>
    <dbReference type="NCBI Taxonomy" id="2730425"/>
    <lineage>
        <taxon>Bacteria</taxon>
        <taxon>Pseudomonadati</taxon>
        <taxon>Pseudomonadota</taxon>
        <taxon>Gammaproteobacteria</taxon>
        <taxon>Pseudomonadales</taxon>
        <taxon>Pseudomonadaceae</taxon>
        <taxon>Pseudomonas</taxon>
    </lineage>
</organism>
<evidence type="ECO:0000313" key="1">
    <source>
        <dbReference type="EMBL" id="MFK9081500.1"/>
    </source>
</evidence>
<reference evidence="1" key="1">
    <citation type="submission" date="2024-11" db="EMBL/GenBank/DDBJ databases">
        <authorList>
            <person name="Lucas J.A."/>
        </authorList>
    </citation>
    <scope>NUCLEOTIDE SEQUENCE</scope>
    <source>
        <strain evidence="1">Z 8.8</strain>
    </source>
</reference>
<proteinExistence type="predicted"/>
<evidence type="ECO:0000313" key="2">
    <source>
        <dbReference type="Proteomes" id="UP001622950"/>
    </source>
</evidence>
<dbReference type="Proteomes" id="UP001622950">
    <property type="component" value="Unassembled WGS sequence"/>
</dbReference>
<protein>
    <submittedName>
        <fullName evidence="1">SagB family peptide dehydrogenase</fullName>
    </submittedName>
</protein>
<keyword evidence="2" id="KW-1185">Reference proteome</keyword>